<dbReference type="FunFam" id="3.20.20.70:FF:000016">
    <property type="entry name" value="Triosephosphate isomerase"/>
    <property type="match status" value="1"/>
</dbReference>
<reference evidence="10 11" key="1">
    <citation type="submission" date="2019-08" db="EMBL/GenBank/DDBJ databases">
        <authorList>
            <person name="Guy L."/>
        </authorList>
    </citation>
    <scope>NUCLEOTIDE SEQUENCE [LARGE SCALE GENOMIC DNA]</scope>
    <source>
        <strain evidence="10 11">SGT-108</strain>
    </source>
</reference>
<feature type="active site" description="Electrophile" evidence="8">
    <location>
        <position position="84"/>
    </location>
</feature>
<gene>
    <name evidence="8 10" type="primary">tpiA</name>
    <name evidence="10" type="ORF">AQUSIP_04940</name>
</gene>
<keyword evidence="7 8" id="KW-0413">Isomerase</keyword>
<dbReference type="UniPathway" id="UPA00109">
    <property type="reaction ID" value="UER00189"/>
</dbReference>
<dbReference type="GO" id="GO:0006096">
    <property type="term" value="P:glycolytic process"/>
    <property type="evidence" value="ECO:0007669"/>
    <property type="project" value="UniProtKB-UniRule"/>
</dbReference>
<evidence type="ECO:0000256" key="7">
    <source>
        <dbReference type="ARBA" id="ARBA00023235"/>
    </source>
</evidence>
<dbReference type="HAMAP" id="MF_00147_B">
    <property type="entry name" value="TIM_B"/>
    <property type="match status" value="1"/>
</dbReference>
<dbReference type="GO" id="GO:0019563">
    <property type="term" value="P:glycerol catabolic process"/>
    <property type="evidence" value="ECO:0007669"/>
    <property type="project" value="TreeGrafter"/>
</dbReference>
<dbReference type="CDD" id="cd00311">
    <property type="entry name" value="TIM"/>
    <property type="match status" value="1"/>
</dbReference>
<evidence type="ECO:0000256" key="1">
    <source>
        <dbReference type="ARBA" id="ARBA00004680"/>
    </source>
</evidence>
<dbReference type="PROSITE" id="PS00171">
    <property type="entry name" value="TIM_1"/>
    <property type="match status" value="1"/>
</dbReference>
<comment type="subunit">
    <text evidence="8 9">Homodimer.</text>
</comment>
<feature type="binding site" evidence="8">
    <location>
        <position position="201"/>
    </location>
    <ligand>
        <name>substrate</name>
    </ligand>
</feature>
<evidence type="ECO:0000256" key="9">
    <source>
        <dbReference type="RuleBase" id="RU363013"/>
    </source>
</evidence>
<evidence type="ECO:0000256" key="4">
    <source>
        <dbReference type="ARBA" id="ARBA00022432"/>
    </source>
</evidence>
<comment type="pathway">
    <text evidence="8 9">Carbohydrate biosynthesis; gluconeogenesis.</text>
</comment>
<dbReference type="AlphaFoldDB" id="A0A5E4PFK4"/>
<protein>
    <recommendedName>
        <fullName evidence="8 9">Triosephosphate isomerase</fullName>
        <shortName evidence="8">TIM</shortName>
        <shortName evidence="8">TPI</shortName>
        <ecNumber evidence="8 9">5.3.1.1</ecNumber>
    </recommendedName>
    <alternativeName>
        <fullName evidence="8">Triose-phosphate isomerase</fullName>
    </alternativeName>
</protein>
<dbReference type="InterPro" id="IPR035990">
    <property type="entry name" value="TIM_sf"/>
</dbReference>
<dbReference type="UniPathway" id="UPA00138"/>
<dbReference type="InterPro" id="IPR022896">
    <property type="entry name" value="TrioseP_Isoase_bac/euk"/>
</dbReference>
<evidence type="ECO:0000313" key="11">
    <source>
        <dbReference type="Proteomes" id="UP000324194"/>
    </source>
</evidence>
<dbReference type="SUPFAM" id="SSF51351">
    <property type="entry name" value="Triosephosphate isomerase (TIM)"/>
    <property type="match status" value="1"/>
</dbReference>
<evidence type="ECO:0000256" key="5">
    <source>
        <dbReference type="ARBA" id="ARBA00022490"/>
    </source>
</evidence>
<dbReference type="GO" id="GO:0006094">
    <property type="term" value="P:gluconeogenesis"/>
    <property type="evidence" value="ECO:0007669"/>
    <property type="project" value="UniProtKB-UniRule"/>
</dbReference>
<accession>A0A5E4PFK4</accession>
<comment type="caution">
    <text evidence="8">Lacks conserved residue(s) required for the propagation of feature annotation.</text>
</comment>
<keyword evidence="6 8" id="KW-0324">Glycolysis</keyword>
<dbReference type="GO" id="GO:0004807">
    <property type="term" value="F:triose-phosphate isomerase activity"/>
    <property type="evidence" value="ECO:0007669"/>
    <property type="project" value="UniProtKB-UniRule"/>
</dbReference>
<keyword evidence="5 8" id="KW-0963">Cytoplasm</keyword>
<evidence type="ECO:0000256" key="2">
    <source>
        <dbReference type="ARBA" id="ARBA00004939"/>
    </source>
</evidence>
<evidence type="ECO:0000313" key="10">
    <source>
        <dbReference type="EMBL" id="VVC75207.1"/>
    </source>
</evidence>
<evidence type="ECO:0000256" key="8">
    <source>
        <dbReference type="HAMAP-Rule" id="MF_00147"/>
    </source>
</evidence>
<comment type="pathway">
    <text evidence="2">Carbohydrate metabolism; erythritol degradation.</text>
</comment>
<feature type="binding site" evidence="8">
    <location>
        <begin position="222"/>
        <end position="223"/>
    </location>
    <ligand>
        <name>substrate</name>
    </ligand>
</feature>
<comment type="similarity">
    <text evidence="3 8 9">Belongs to the triosephosphate isomerase family.</text>
</comment>
<dbReference type="GO" id="GO:0005829">
    <property type="term" value="C:cytosol"/>
    <property type="evidence" value="ECO:0007669"/>
    <property type="project" value="TreeGrafter"/>
</dbReference>
<dbReference type="PANTHER" id="PTHR21139">
    <property type="entry name" value="TRIOSEPHOSPHATE ISOMERASE"/>
    <property type="match status" value="1"/>
</dbReference>
<dbReference type="InterPro" id="IPR013785">
    <property type="entry name" value="Aldolase_TIM"/>
</dbReference>
<dbReference type="EMBL" id="LR699119">
    <property type="protein sequence ID" value="VVC75207.1"/>
    <property type="molecule type" value="Genomic_DNA"/>
</dbReference>
<dbReference type="InterPro" id="IPR020861">
    <property type="entry name" value="Triosephosphate_isomerase_AS"/>
</dbReference>
<proteinExistence type="inferred from homology"/>
<keyword evidence="4 8" id="KW-0312">Gluconeogenesis</keyword>
<dbReference type="KEGG" id="asip:AQUSIP_04940"/>
<comment type="catalytic activity">
    <reaction evidence="8 9">
        <text>D-glyceraldehyde 3-phosphate = dihydroxyacetone phosphate</text>
        <dbReference type="Rhea" id="RHEA:18585"/>
        <dbReference type="ChEBI" id="CHEBI:57642"/>
        <dbReference type="ChEBI" id="CHEBI:59776"/>
        <dbReference type="EC" id="5.3.1.1"/>
    </reaction>
</comment>
<dbReference type="Gene3D" id="3.20.20.70">
    <property type="entry name" value="Aldolase class I"/>
    <property type="match status" value="1"/>
</dbReference>
<name>A0A5E4PFK4_9COXI</name>
<comment type="subcellular location">
    <subcellularLocation>
        <location evidence="8 9">Cytoplasm</location>
    </subcellularLocation>
</comment>
<evidence type="ECO:0000256" key="6">
    <source>
        <dbReference type="ARBA" id="ARBA00023152"/>
    </source>
</evidence>
<dbReference type="InterPro" id="IPR000652">
    <property type="entry name" value="Triosephosphate_isomerase"/>
</dbReference>
<comment type="function">
    <text evidence="8">Involved in the gluconeogenesis. Catalyzes stereospecifically the conversion of dihydroxyacetone phosphate (DHAP) to D-glyceraldehyde-3-phosphate (G3P).</text>
</comment>
<comment type="pathway">
    <text evidence="1 8 9">Carbohydrate degradation; glycolysis; D-glyceraldehyde 3-phosphate from glycerone phosphate: step 1/1.</text>
</comment>
<dbReference type="EC" id="5.3.1.1" evidence="8 9"/>
<feature type="active site" description="Proton acceptor" evidence="8">
    <location>
        <position position="156"/>
    </location>
</feature>
<dbReference type="Pfam" id="PF00121">
    <property type="entry name" value="TIM"/>
    <property type="match status" value="1"/>
</dbReference>
<organism evidence="10 11">
    <name type="scientific">Aquicella siphonis</name>
    <dbReference type="NCBI Taxonomy" id="254247"/>
    <lineage>
        <taxon>Bacteria</taxon>
        <taxon>Pseudomonadati</taxon>
        <taxon>Pseudomonadota</taxon>
        <taxon>Gammaproteobacteria</taxon>
        <taxon>Legionellales</taxon>
        <taxon>Coxiellaceae</taxon>
        <taxon>Aquicella</taxon>
    </lineage>
</organism>
<keyword evidence="11" id="KW-1185">Reference proteome</keyword>
<dbReference type="GO" id="GO:0046166">
    <property type="term" value="P:glyceraldehyde-3-phosphate biosynthetic process"/>
    <property type="evidence" value="ECO:0007669"/>
    <property type="project" value="TreeGrafter"/>
</dbReference>
<dbReference type="PROSITE" id="PS51440">
    <property type="entry name" value="TIM_2"/>
    <property type="match status" value="1"/>
</dbReference>
<dbReference type="Proteomes" id="UP000324194">
    <property type="component" value="Chromosome 1"/>
</dbReference>
<sequence>MHGSLSQAKALAEGIKAGASAYTDVDIAVLPAFVHLNLVRDHLHHSPVMWGAQNLYPGTQGAFTGEVSGAMLKDLGCRYVLAGHSERRAILGEDLRLVAAKFKAAVEAGLKPVLCVGETREQREGGDTENVVGEQLESVIRFAGVEAFRQAVIAYEPVWAIGTGLTATPEQAQAVHAFIREKMAQNNVDIAKTICILYGGSMKPENAAALLAMPDIDGGLIGGASLDAASFLAICAAASREAAAAKAN</sequence>
<dbReference type="PANTHER" id="PTHR21139:SF42">
    <property type="entry name" value="TRIOSEPHOSPHATE ISOMERASE"/>
    <property type="match status" value="1"/>
</dbReference>
<dbReference type="NCBIfam" id="TIGR00419">
    <property type="entry name" value="tim"/>
    <property type="match status" value="1"/>
</dbReference>
<feature type="binding site" evidence="8">
    <location>
        <position position="162"/>
    </location>
    <ligand>
        <name>substrate</name>
    </ligand>
</feature>
<evidence type="ECO:0000256" key="3">
    <source>
        <dbReference type="ARBA" id="ARBA00007422"/>
    </source>
</evidence>